<sequence>LERFKWRRRWWNLRRWRISCCSSSLVSPRL</sequence>
<proteinExistence type="predicted"/>
<evidence type="ECO:0000313" key="1">
    <source>
        <dbReference type="WBParaSite" id="HNAJ_0000677201-mRNA-1"/>
    </source>
</evidence>
<protein>
    <submittedName>
        <fullName evidence="1">Uncharacterized protein</fullName>
    </submittedName>
</protein>
<dbReference type="AlphaFoldDB" id="A0A0R3TI81"/>
<dbReference type="WBParaSite" id="HNAJ_0000677201-mRNA-1">
    <property type="protein sequence ID" value="HNAJ_0000677201-mRNA-1"/>
    <property type="gene ID" value="HNAJ_0000677201"/>
</dbReference>
<organism evidence="1">
    <name type="scientific">Rodentolepis nana</name>
    <name type="common">Dwarf tapeworm</name>
    <name type="synonym">Hymenolepis nana</name>
    <dbReference type="NCBI Taxonomy" id="102285"/>
    <lineage>
        <taxon>Eukaryota</taxon>
        <taxon>Metazoa</taxon>
        <taxon>Spiralia</taxon>
        <taxon>Lophotrochozoa</taxon>
        <taxon>Platyhelminthes</taxon>
        <taxon>Cestoda</taxon>
        <taxon>Eucestoda</taxon>
        <taxon>Cyclophyllidea</taxon>
        <taxon>Hymenolepididae</taxon>
        <taxon>Rodentolepis</taxon>
    </lineage>
</organism>
<accession>A0A0R3TI81</accession>
<name>A0A0R3TI81_RODNA</name>
<reference evidence="1" key="1">
    <citation type="submission" date="2017-02" db="UniProtKB">
        <authorList>
            <consortium name="WormBaseParasite"/>
        </authorList>
    </citation>
    <scope>IDENTIFICATION</scope>
</reference>